<feature type="domain" description="PD-(D/E)XK nuclease-like" evidence="2">
    <location>
        <begin position="156"/>
        <end position="366"/>
    </location>
</feature>
<evidence type="ECO:0000259" key="2">
    <source>
        <dbReference type="Pfam" id="PF20516"/>
    </source>
</evidence>
<dbReference type="Proteomes" id="UP000283895">
    <property type="component" value="Unassembled WGS sequence"/>
</dbReference>
<name>A0A423V7T3_9PEZI</name>
<sequence length="375" mass="41879">MDNVQVWDWLGQVNGDDVDDINLDLKRHNHEVQVQVQVQVQAQVQLVVDVLSWKAHQEADINNKVERERVDKDGNEDRMGAPVRITTTHRLHESLSEETRGLYRRLKDIERRQHILPRAAEALIRAEVKDVDLAGFIWQPLHTRTSDEVGTETKTETETRRAERTQAHAEFEAVLDIMFASNEAANEREGEPEWNEKVHYPVFELALGKPRHGALVQAQNITTARIAKPFQPPFRDSDDTMSVSSVTTAASSSVGTADTDRGSTWQATPAGGTTTASVYKMVDYAMDGTGTINQSTYGPLCRFPIGVIVETKTAAGTLDKAQFQLAVWTAAWHVRMDKLGHSGPQLRILSLPLITVVDAQWMLYFAVDQGDSICA</sequence>
<evidence type="ECO:0000256" key="1">
    <source>
        <dbReference type="SAM" id="MobiDB-lite"/>
    </source>
</evidence>
<evidence type="ECO:0000313" key="4">
    <source>
        <dbReference type="Proteomes" id="UP000283895"/>
    </source>
</evidence>
<accession>A0A423V7T3</accession>
<dbReference type="Pfam" id="PF20516">
    <property type="entry name" value="PDDEXK_12"/>
    <property type="match status" value="1"/>
</dbReference>
<evidence type="ECO:0000313" key="3">
    <source>
        <dbReference type="EMBL" id="ROV86854.1"/>
    </source>
</evidence>
<feature type="compositionally biased region" description="Low complexity" evidence="1">
    <location>
        <begin position="240"/>
        <end position="257"/>
    </location>
</feature>
<organism evidence="3 4">
    <name type="scientific">Cytospora schulzeri</name>
    <dbReference type="NCBI Taxonomy" id="448051"/>
    <lineage>
        <taxon>Eukaryota</taxon>
        <taxon>Fungi</taxon>
        <taxon>Dikarya</taxon>
        <taxon>Ascomycota</taxon>
        <taxon>Pezizomycotina</taxon>
        <taxon>Sordariomycetes</taxon>
        <taxon>Sordariomycetidae</taxon>
        <taxon>Diaporthales</taxon>
        <taxon>Cytosporaceae</taxon>
        <taxon>Cytospora</taxon>
    </lineage>
</organism>
<dbReference type="EMBL" id="LKEA01000125">
    <property type="protein sequence ID" value="ROV86854.1"/>
    <property type="molecule type" value="Genomic_DNA"/>
</dbReference>
<dbReference type="STRING" id="356882.A0A423V7T3"/>
<dbReference type="AlphaFoldDB" id="A0A423V7T3"/>
<reference evidence="3 4" key="1">
    <citation type="submission" date="2015-09" db="EMBL/GenBank/DDBJ databases">
        <title>Host preference determinants of Valsa canker pathogens revealed by comparative genomics.</title>
        <authorList>
            <person name="Yin Z."/>
            <person name="Huang L."/>
        </authorList>
    </citation>
    <scope>NUCLEOTIDE SEQUENCE [LARGE SCALE GENOMIC DNA]</scope>
    <source>
        <strain evidence="3 4">03-1</strain>
    </source>
</reference>
<dbReference type="OrthoDB" id="5244165at2759"/>
<dbReference type="InterPro" id="IPR046797">
    <property type="entry name" value="PDDEXK_12"/>
</dbReference>
<gene>
    <name evidence="3" type="ORF">VMCG_10874</name>
</gene>
<comment type="caution">
    <text evidence="3">The sequence shown here is derived from an EMBL/GenBank/DDBJ whole genome shotgun (WGS) entry which is preliminary data.</text>
</comment>
<feature type="region of interest" description="Disordered" evidence="1">
    <location>
        <begin position="229"/>
        <end position="269"/>
    </location>
</feature>
<proteinExistence type="predicted"/>
<protein>
    <recommendedName>
        <fullName evidence="2">PD-(D/E)XK nuclease-like domain-containing protein</fullName>
    </recommendedName>
</protein>
<keyword evidence="4" id="KW-1185">Reference proteome</keyword>